<reference evidence="1" key="1">
    <citation type="submission" date="2021-12" db="EMBL/GenBank/DDBJ databases">
        <authorList>
            <person name="Veyrier F.J."/>
        </authorList>
    </citation>
    <scope>NUCLEOTIDE SEQUENCE</scope>
    <source>
        <strain evidence="1">SAG 1488-6</strain>
    </source>
</reference>
<proteinExistence type="predicted"/>
<protein>
    <submittedName>
        <fullName evidence="1">Uncharacterized protein</fullName>
    </submittedName>
</protein>
<keyword evidence="2" id="KW-1185">Reference proteome</keyword>
<gene>
    <name evidence="1" type="ORF">LVJ81_09535</name>
</gene>
<accession>A0ABY4EEM2</accession>
<reference evidence="1" key="2">
    <citation type="journal article" date="2022" name="Res Sq">
        <title>Evolution of multicellular longitudinally dividing oral cavity symbionts (Neisseriaceae).</title>
        <authorList>
            <person name="Nyongesa S."/>
            <person name="Weber P."/>
            <person name="Bernet E."/>
            <person name="Pullido F."/>
            <person name="Nieckarz M."/>
            <person name="Delaby M."/>
            <person name="Nieves C."/>
            <person name="Viehboeck T."/>
            <person name="Krause N."/>
            <person name="Rivera-Millot A."/>
            <person name="Nakamura A."/>
            <person name="Vischer N."/>
            <person name="VanNieuwenhze M."/>
            <person name="Brun Y."/>
            <person name="Cava F."/>
            <person name="Bulgheresi S."/>
            <person name="Veyrier F."/>
        </authorList>
    </citation>
    <scope>NUCLEOTIDE SEQUENCE</scope>
    <source>
        <strain evidence="1">SAG 1488-6</strain>
    </source>
</reference>
<name>A0ABY4EEM2_VITST</name>
<evidence type="ECO:0000313" key="1">
    <source>
        <dbReference type="EMBL" id="UOO91872.1"/>
    </source>
</evidence>
<dbReference type="EMBL" id="CP091512">
    <property type="protein sequence ID" value="UOO91872.1"/>
    <property type="molecule type" value="Genomic_DNA"/>
</dbReference>
<dbReference type="Proteomes" id="UP000832034">
    <property type="component" value="Chromosome"/>
</dbReference>
<sequence length="100" mass="11087">MNTYCNIAALNCDIVFKTIEHSHVVGVWWVNPVQCSQILHLGQYHVQEDAWCDGLSGGIHGLSDEACLKLRPAVRLNVSDLIEIRAQAQVLFGQRKAMAA</sequence>
<organism evidence="1 2">
    <name type="scientific">Vitreoscilla stercoraria</name>
    <dbReference type="NCBI Taxonomy" id="61"/>
    <lineage>
        <taxon>Bacteria</taxon>
        <taxon>Pseudomonadati</taxon>
        <taxon>Pseudomonadota</taxon>
        <taxon>Betaproteobacteria</taxon>
        <taxon>Neisseriales</taxon>
        <taxon>Neisseriaceae</taxon>
        <taxon>Vitreoscilla</taxon>
    </lineage>
</organism>
<dbReference type="RefSeq" id="WP_019957387.1">
    <property type="nucleotide sequence ID" value="NZ_CP091512.1"/>
</dbReference>
<evidence type="ECO:0000313" key="2">
    <source>
        <dbReference type="Proteomes" id="UP000832034"/>
    </source>
</evidence>